<organism evidence="2 3">
    <name type="scientific">Candidatus Woesebacteria bacterium RIFCSPLOWO2_01_FULL_39_10b</name>
    <dbReference type="NCBI Taxonomy" id="1802517"/>
    <lineage>
        <taxon>Bacteria</taxon>
        <taxon>Candidatus Woeseibacteriota</taxon>
    </lineage>
</organism>
<feature type="transmembrane region" description="Helical" evidence="1">
    <location>
        <begin position="51"/>
        <end position="72"/>
    </location>
</feature>
<reference evidence="2 3" key="1">
    <citation type="journal article" date="2016" name="Nat. Commun.">
        <title>Thousands of microbial genomes shed light on interconnected biogeochemical processes in an aquifer system.</title>
        <authorList>
            <person name="Anantharaman K."/>
            <person name="Brown C.T."/>
            <person name="Hug L.A."/>
            <person name="Sharon I."/>
            <person name="Castelle C.J."/>
            <person name="Probst A.J."/>
            <person name="Thomas B.C."/>
            <person name="Singh A."/>
            <person name="Wilkins M.J."/>
            <person name="Karaoz U."/>
            <person name="Brodie E.L."/>
            <person name="Williams K.H."/>
            <person name="Hubbard S.S."/>
            <person name="Banfield J.F."/>
        </authorList>
    </citation>
    <scope>NUCLEOTIDE SEQUENCE [LARGE SCALE GENOMIC DNA]</scope>
</reference>
<dbReference type="EMBL" id="MGHD01000010">
    <property type="protein sequence ID" value="OGM59997.1"/>
    <property type="molecule type" value="Genomic_DNA"/>
</dbReference>
<feature type="transmembrane region" description="Helical" evidence="1">
    <location>
        <begin position="114"/>
        <end position="134"/>
    </location>
</feature>
<keyword evidence="1" id="KW-0812">Transmembrane</keyword>
<feature type="transmembrane region" description="Helical" evidence="1">
    <location>
        <begin position="84"/>
        <end position="102"/>
    </location>
</feature>
<dbReference type="AlphaFoldDB" id="A0A1F8B7K8"/>
<sequence length="176" mass="19609">MKRLAKILLIFLLVIINFSQLTTDAQAVCPVCTVAVGAGLGLSRWLGIDDIISGIWVGGLILSSSLWLIDWISKKKLHPLSINYKLLIFLGMYTFILLPLWYGKIIGNSVNAILGIDKILFGTGLGSAAFLFGVWADKKVREIKSRQLFNYQKVIFPLTSLVIASLLIYYYGGYLY</sequence>
<evidence type="ECO:0000256" key="1">
    <source>
        <dbReference type="SAM" id="Phobius"/>
    </source>
</evidence>
<protein>
    <submittedName>
        <fullName evidence="2">Uncharacterized protein</fullName>
    </submittedName>
</protein>
<comment type="caution">
    <text evidence="2">The sequence shown here is derived from an EMBL/GenBank/DDBJ whole genome shotgun (WGS) entry which is preliminary data.</text>
</comment>
<proteinExistence type="predicted"/>
<accession>A0A1F8B7K8</accession>
<keyword evidence="1" id="KW-0472">Membrane</keyword>
<keyword evidence="1" id="KW-1133">Transmembrane helix</keyword>
<feature type="transmembrane region" description="Helical" evidence="1">
    <location>
        <begin position="154"/>
        <end position="172"/>
    </location>
</feature>
<evidence type="ECO:0000313" key="2">
    <source>
        <dbReference type="EMBL" id="OGM59997.1"/>
    </source>
</evidence>
<evidence type="ECO:0000313" key="3">
    <source>
        <dbReference type="Proteomes" id="UP000176404"/>
    </source>
</evidence>
<dbReference type="STRING" id="1802517.A2892_03820"/>
<name>A0A1F8B7K8_9BACT</name>
<dbReference type="Proteomes" id="UP000176404">
    <property type="component" value="Unassembled WGS sequence"/>
</dbReference>
<gene>
    <name evidence="2" type="ORF">A2892_03820</name>
</gene>